<dbReference type="HOGENOM" id="CLU_046048_0_3_1"/>
<accession>Q16T38</accession>
<dbReference type="FunFam" id="2.60.40.10:FF:000437">
    <property type="entry name" value="Beat-IIIc, isoform A"/>
    <property type="match status" value="1"/>
</dbReference>
<organism evidence="3 4">
    <name type="scientific">Aedes aegypti</name>
    <name type="common">Yellowfever mosquito</name>
    <name type="synonym">Culex aegypti</name>
    <dbReference type="NCBI Taxonomy" id="7159"/>
    <lineage>
        <taxon>Eukaryota</taxon>
        <taxon>Metazoa</taxon>
        <taxon>Ecdysozoa</taxon>
        <taxon>Arthropoda</taxon>
        <taxon>Hexapoda</taxon>
        <taxon>Insecta</taxon>
        <taxon>Pterygota</taxon>
        <taxon>Neoptera</taxon>
        <taxon>Endopterygota</taxon>
        <taxon>Diptera</taxon>
        <taxon>Nematocera</taxon>
        <taxon>Culicoidea</taxon>
        <taxon>Culicidae</taxon>
        <taxon>Culicinae</taxon>
        <taxon>Aedini</taxon>
        <taxon>Aedes</taxon>
        <taxon>Stegomyia</taxon>
    </lineage>
</organism>
<evidence type="ECO:0000313" key="3">
    <source>
        <dbReference type="EMBL" id="EAT37632.1"/>
    </source>
</evidence>
<dbReference type="PANTHER" id="PTHR21261:SF14">
    <property type="entry name" value="BEATEN PATH IV, ISOFORM B"/>
    <property type="match status" value="1"/>
</dbReference>
<gene>
    <name evidence="3" type="ORF">AaeL_AAEL010395</name>
</gene>
<feature type="signal peptide" evidence="1">
    <location>
        <begin position="1"/>
        <end position="22"/>
    </location>
</feature>
<dbReference type="eggNOG" id="ENOG502RZ5V">
    <property type="taxonomic scope" value="Eukaryota"/>
</dbReference>
<reference evidence="3" key="1">
    <citation type="submission" date="2005-10" db="EMBL/GenBank/DDBJ databases">
        <authorList>
            <person name="Loftus B.J."/>
            <person name="Nene V.M."/>
            <person name="Hannick L.I."/>
            <person name="Bidwell S."/>
            <person name="Haas B."/>
            <person name="Amedeo P."/>
            <person name="Orvis J."/>
            <person name="Wortman J.R."/>
            <person name="White O.R."/>
            <person name="Salzberg S."/>
            <person name="Shumway M."/>
            <person name="Koo H."/>
            <person name="Zhao Y."/>
            <person name="Holmes M."/>
            <person name="Miller J."/>
            <person name="Schatz M."/>
            <person name="Pop M."/>
            <person name="Pai G."/>
            <person name="Utterback T."/>
            <person name="Rogers Y.-H."/>
            <person name="Kravitz S."/>
            <person name="Fraser C.M."/>
        </authorList>
    </citation>
    <scope>NUCLEOTIDE SEQUENCE</scope>
    <source>
        <strain evidence="3">Liverpool</strain>
    </source>
</reference>
<proteinExistence type="predicted"/>
<dbReference type="Gene3D" id="2.60.40.10">
    <property type="entry name" value="Immunoglobulins"/>
    <property type="match status" value="2"/>
</dbReference>
<feature type="domain" description="Ig-like" evidence="2">
    <location>
        <begin position="191"/>
        <end position="226"/>
    </location>
</feature>
<dbReference type="PANTHER" id="PTHR21261">
    <property type="entry name" value="BEAT PROTEIN"/>
    <property type="match status" value="1"/>
</dbReference>
<keyword evidence="1" id="KW-0732">Signal</keyword>
<evidence type="ECO:0000256" key="1">
    <source>
        <dbReference type="SAM" id="SignalP"/>
    </source>
</evidence>
<protein>
    <submittedName>
        <fullName evidence="3">AAEL010395-PA</fullName>
    </submittedName>
</protein>
<dbReference type="InterPro" id="IPR013783">
    <property type="entry name" value="Ig-like_fold"/>
</dbReference>
<dbReference type="InterPro" id="IPR007110">
    <property type="entry name" value="Ig-like_dom"/>
</dbReference>
<reference evidence="3" key="3">
    <citation type="submission" date="2012-09" db="EMBL/GenBank/DDBJ databases">
        <authorList>
            <consortium name="VectorBase"/>
        </authorList>
    </citation>
    <scope>NUCLEOTIDE SEQUENCE</scope>
    <source>
        <strain evidence="3">Liverpool</strain>
    </source>
</reference>
<dbReference type="PhylomeDB" id="Q16T38"/>
<dbReference type="EMBL" id="CH477660">
    <property type="protein sequence ID" value="EAT37632.1"/>
    <property type="molecule type" value="Genomic_DNA"/>
</dbReference>
<dbReference type="InterPro" id="IPR036179">
    <property type="entry name" value="Ig-like_dom_sf"/>
</dbReference>
<dbReference type="VEuPathDB" id="VectorBase:AAEL010395"/>
<evidence type="ECO:0000313" key="4">
    <source>
        <dbReference type="Proteomes" id="UP000682892"/>
    </source>
</evidence>
<evidence type="ECO:0000259" key="2">
    <source>
        <dbReference type="PROSITE" id="PS50835"/>
    </source>
</evidence>
<feature type="domain" description="Ig-like" evidence="2">
    <location>
        <begin position="36"/>
        <end position="173"/>
    </location>
</feature>
<dbReference type="FunFam" id="2.60.40.10:FF:002337">
    <property type="entry name" value="Beat protein"/>
    <property type="match status" value="1"/>
</dbReference>
<dbReference type="OMA" id="DCDYELG"/>
<dbReference type="AlphaFoldDB" id="Q16T38"/>
<dbReference type="SUPFAM" id="SSF48726">
    <property type="entry name" value="Immunoglobulin"/>
    <property type="match status" value="1"/>
</dbReference>
<dbReference type="PaxDb" id="7159-AAEL010395-PA"/>
<sequence length="323" mass="36300">MVLPLELAKVKILIIFVLGVYSHCNSQTRAAQSIFPLQLTRIHIPAYKFRGGSAQLECEYELKGARTNPEESIRGSHPRNRYIYRDDYYNDGDSDGQGGSGSEKLYSVKWYKDNEEFYRYVPSANPPIKSYKIEGIRVDTDHSNHSKVTLRMLTLKSSGLYRCEISAEAPSFDSVQGDGRMDVIVIPKDGPTISGDSERDSYHMGETLELNCTSGRSYPATTLQWYINDNLVLEPSMLVSYPRFQNPHGLITSYLGLSVVVGPHHYVNGEMRIKCMASMSPVLWSGGQESVLQHPTFDHREAMLLGKLITLFHNVNKSGIVVP</sequence>
<name>Q16T38_AEDAE</name>
<feature type="chain" id="PRO_5014307362" evidence="1">
    <location>
        <begin position="23"/>
        <end position="323"/>
    </location>
</feature>
<dbReference type="PROSITE" id="PS50835">
    <property type="entry name" value="IG_LIKE"/>
    <property type="match status" value="2"/>
</dbReference>
<reference evidence="3" key="2">
    <citation type="journal article" date="2007" name="Science">
        <title>Genome sequence of Aedes aegypti, a major arbovirus vector.</title>
        <authorList>
            <person name="Nene V."/>
            <person name="Wortman J.R."/>
            <person name="Lawson D."/>
            <person name="Haas B."/>
            <person name="Kodira C."/>
            <person name="Tu Z.J."/>
            <person name="Loftus B."/>
            <person name="Xi Z."/>
            <person name="Megy K."/>
            <person name="Grabherr M."/>
            <person name="Ren Q."/>
            <person name="Zdobnov E.M."/>
            <person name="Lobo N.F."/>
            <person name="Campbell K.S."/>
            <person name="Brown S.E."/>
            <person name="Bonaldo M.F."/>
            <person name="Zhu J."/>
            <person name="Sinkins S.P."/>
            <person name="Hogenkamp D.G."/>
            <person name="Amedeo P."/>
            <person name="Arensburger P."/>
            <person name="Atkinson P.W."/>
            <person name="Bidwell S."/>
            <person name="Biedler J."/>
            <person name="Birney E."/>
            <person name="Bruggner R.V."/>
            <person name="Costas J."/>
            <person name="Coy M.R."/>
            <person name="Crabtree J."/>
            <person name="Crawford M."/>
            <person name="Debruyn B."/>
            <person name="Decaprio D."/>
            <person name="Eiglmeier K."/>
            <person name="Eisenstadt E."/>
            <person name="El-Dorry H."/>
            <person name="Gelbart W.M."/>
            <person name="Gomes S.L."/>
            <person name="Hammond M."/>
            <person name="Hannick L.I."/>
            <person name="Hogan J.R."/>
            <person name="Holmes M.H."/>
            <person name="Jaffe D."/>
            <person name="Johnston J.S."/>
            <person name="Kennedy R.C."/>
            <person name="Koo H."/>
            <person name="Kravitz S."/>
            <person name="Kriventseva E.V."/>
            <person name="Kulp D."/>
            <person name="Labutti K."/>
            <person name="Lee E."/>
            <person name="Li S."/>
            <person name="Lovin D.D."/>
            <person name="Mao C."/>
            <person name="Mauceli E."/>
            <person name="Menck C.F."/>
            <person name="Miller J.R."/>
            <person name="Montgomery P."/>
            <person name="Mori A."/>
            <person name="Nascimento A.L."/>
            <person name="Naveira H.F."/>
            <person name="Nusbaum C."/>
            <person name="O'leary S."/>
            <person name="Orvis J."/>
            <person name="Pertea M."/>
            <person name="Quesneville H."/>
            <person name="Reidenbach K.R."/>
            <person name="Rogers Y.H."/>
            <person name="Roth C.W."/>
            <person name="Schneider J.R."/>
            <person name="Schatz M."/>
            <person name="Shumway M."/>
            <person name="Stanke M."/>
            <person name="Stinson E.O."/>
            <person name="Tubio J.M."/>
            <person name="Vanzee J.P."/>
            <person name="Verjovski-Almeida S."/>
            <person name="Werner D."/>
            <person name="White O."/>
            <person name="Wyder S."/>
            <person name="Zeng Q."/>
            <person name="Zhao Q."/>
            <person name="Zhao Y."/>
            <person name="Hill C.A."/>
            <person name="Raikhel A.S."/>
            <person name="Soares M.B."/>
            <person name="Knudson D.L."/>
            <person name="Lee N.H."/>
            <person name="Galagan J."/>
            <person name="Salzberg S.L."/>
            <person name="Paulsen I.T."/>
            <person name="Dimopoulos G."/>
            <person name="Collins F.H."/>
            <person name="Birren B."/>
            <person name="Fraser-Liggett C.M."/>
            <person name="Severson D.W."/>
        </authorList>
    </citation>
    <scope>NUCLEOTIDE SEQUENCE [LARGE SCALE GENOMIC DNA]</scope>
    <source>
        <strain evidence="3">Liverpool</strain>
    </source>
</reference>
<dbReference type="Proteomes" id="UP000682892">
    <property type="component" value="Unassembled WGS sequence"/>
</dbReference>